<name>A0A5B8IWT8_9RHOB</name>
<evidence type="ECO:0000313" key="2">
    <source>
        <dbReference type="Proteomes" id="UP000318483"/>
    </source>
</evidence>
<dbReference type="KEGG" id="lit:FPZ52_06545"/>
<dbReference type="OrthoDB" id="7605215at2"/>
<organism evidence="1 2">
    <name type="scientific">Qingshengfaniella alkalisoli</name>
    <dbReference type="NCBI Taxonomy" id="2599296"/>
    <lineage>
        <taxon>Bacteria</taxon>
        <taxon>Pseudomonadati</taxon>
        <taxon>Pseudomonadota</taxon>
        <taxon>Alphaproteobacteria</taxon>
        <taxon>Rhodobacterales</taxon>
        <taxon>Paracoccaceae</taxon>
        <taxon>Qingshengfaniella</taxon>
    </lineage>
</organism>
<reference evidence="1 2" key="1">
    <citation type="submission" date="2019-07" db="EMBL/GenBank/DDBJ databases">
        <title>Litoreibacter alkalisoli sp. nov., isolated from saline-alkaline soil.</title>
        <authorList>
            <person name="Wang S."/>
            <person name="Xu L."/>
            <person name="Xing Y.-T."/>
            <person name="Sun J.-Q."/>
        </authorList>
    </citation>
    <scope>NUCLEOTIDE SEQUENCE [LARGE SCALE GENOMIC DNA]</scope>
    <source>
        <strain evidence="1 2">LN3S51</strain>
    </source>
</reference>
<protein>
    <submittedName>
        <fullName evidence="1">Uncharacterized protein</fullName>
    </submittedName>
</protein>
<sequence>MTSLYIESETTVSQTYPTAPAGLSTEAAAIPAAIIWDMMEAYCNTNWSESVVDFNVDAPPCGIQWKPPYVPFAIDEINGETATDFDAFGQVALTGMNNVRCTIGGADVTPAVEGAYVRLAEYIAAAGGAPAGVTRYSIDVGDISESWSRKTAQSALAASGAASYLTRYRKAGKGHV</sequence>
<keyword evidence="2" id="KW-1185">Reference proteome</keyword>
<dbReference type="AlphaFoldDB" id="A0A5B8IWT8"/>
<gene>
    <name evidence="1" type="ORF">FPZ52_06545</name>
</gene>
<proteinExistence type="predicted"/>
<dbReference type="Proteomes" id="UP000318483">
    <property type="component" value="Chromosome"/>
</dbReference>
<dbReference type="RefSeq" id="WP_146364700.1">
    <property type="nucleotide sequence ID" value="NZ_CP042261.1"/>
</dbReference>
<accession>A0A5B8IWT8</accession>
<evidence type="ECO:0000313" key="1">
    <source>
        <dbReference type="EMBL" id="QDY69321.1"/>
    </source>
</evidence>
<dbReference type="EMBL" id="CP042261">
    <property type="protein sequence ID" value="QDY69321.1"/>
    <property type="molecule type" value="Genomic_DNA"/>
</dbReference>